<dbReference type="AlphaFoldDB" id="A0A0V0GV03"/>
<proteinExistence type="predicted"/>
<keyword evidence="1" id="KW-0812">Transmembrane</keyword>
<feature type="transmembrane region" description="Helical" evidence="1">
    <location>
        <begin position="43"/>
        <end position="66"/>
    </location>
</feature>
<accession>A0A0V0GV03</accession>
<evidence type="ECO:0000313" key="2">
    <source>
        <dbReference type="EMBL" id="JAP11035.1"/>
    </source>
</evidence>
<dbReference type="EMBL" id="GEDG01032040">
    <property type="protein sequence ID" value="JAP11035.1"/>
    <property type="molecule type" value="Transcribed_RNA"/>
</dbReference>
<evidence type="ECO:0000256" key="1">
    <source>
        <dbReference type="SAM" id="Phobius"/>
    </source>
</evidence>
<keyword evidence="1" id="KW-1133">Transmembrane helix</keyword>
<protein>
    <submittedName>
        <fullName evidence="2">Putative ovule protein</fullName>
    </submittedName>
</protein>
<organism evidence="2">
    <name type="scientific">Solanum chacoense</name>
    <name type="common">Chaco potato</name>
    <dbReference type="NCBI Taxonomy" id="4108"/>
    <lineage>
        <taxon>Eukaryota</taxon>
        <taxon>Viridiplantae</taxon>
        <taxon>Streptophyta</taxon>
        <taxon>Embryophyta</taxon>
        <taxon>Tracheophyta</taxon>
        <taxon>Spermatophyta</taxon>
        <taxon>Magnoliopsida</taxon>
        <taxon>eudicotyledons</taxon>
        <taxon>Gunneridae</taxon>
        <taxon>Pentapetalae</taxon>
        <taxon>asterids</taxon>
        <taxon>lamiids</taxon>
        <taxon>Solanales</taxon>
        <taxon>Solanaceae</taxon>
        <taxon>Solanoideae</taxon>
        <taxon>Solaneae</taxon>
        <taxon>Solanum</taxon>
    </lineage>
</organism>
<keyword evidence="1" id="KW-0472">Membrane</keyword>
<name>A0A0V0GV03_SOLCH</name>
<sequence>MYKLYMNPNSCYKHKAVQNGYPITYAYDYVRSLFSSSICMEYILIQFQMVNLASGTNFYAILYILWRCSYHYLEWYCDCFCWIRVF</sequence>
<reference evidence="2" key="1">
    <citation type="submission" date="2015-12" db="EMBL/GenBank/DDBJ databases">
        <title>Gene expression during late stages of embryo sac development: a critical building block for successful pollen-pistil interactions.</title>
        <authorList>
            <person name="Liu Y."/>
            <person name="Joly V."/>
            <person name="Sabar M."/>
            <person name="Matton D.P."/>
        </authorList>
    </citation>
    <scope>NUCLEOTIDE SEQUENCE</scope>
</reference>